<dbReference type="Pfam" id="PF13454">
    <property type="entry name" value="NAD_binding_9"/>
    <property type="match status" value="1"/>
</dbReference>
<dbReference type="PRINTS" id="PR00368">
    <property type="entry name" value="FADPNR"/>
</dbReference>
<dbReference type="InterPro" id="IPR052189">
    <property type="entry name" value="L-asp_N-monooxygenase_NS-form"/>
</dbReference>
<name>A0ABP7BII0_9ACTN</name>
<evidence type="ECO:0000313" key="3">
    <source>
        <dbReference type="Proteomes" id="UP001500902"/>
    </source>
</evidence>
<keyword evidence="3" id="KW-1185">Reference proteome</keyword>
<feature type="domain" description="FAD-dependent urate hydroxylase HpyO/Asp monooxygenase CreE-like FAD/NAD(P)-binding" evidence="1">
    <location>
        <begin position="7"/>
        <end position="152"/>
    </location>
</feature>
<dbReference type="Proteomes" id="UP001500902">
    <property type="component" value="Unassembled WGS sequence"/>
</dbReference>
<evidence type="ECO:0000259" key="1">
    <source>
        <dbReference type="Pfam" id="PF13454"/>
    </source>
</evidence>
<accession>A0ABP7BII0</accession>
<dbReference type="PANTHER" id="PTHR40254:SF1">
    <property type="entry name" value="BLR0577 PROTEIN"/>
    <property type="match status" value="1"/>
</dbReference>
<dbReference type="PANTHER" id="PTHR40254">
    <property type="entry name" value="BLR0577 PROTEIN"/>
    <property type="match status" value="1"/>
</dbReference>
<reference evidence="3" key="1">
    <citation type="journal article" date="2019" name="Int. J. Syst. Evol. Microbiol.">
        <title>The Global Catalogue of Microorganisms (GCM) 10K type strain sequencing project: providing services to taxonomists for standard genome sequencing and annotation.</title>
        <authorList>
            <consortium name="The Broad Institute Genomics Platform"/>
            <consortium name="The Broad Institute Genome Sequencing Center for Infectious Disease"/>
            <person name="Wu L."/>
            <person name="Ma J."/>
        </authorList>
    </citation>
    <scope>NUCLEOTIDE SEQUENCE [LARGE SCALE GENOMIC DNA]</scope>
    <source>
        <strain evidence="3">JCM 16904</strain>
    </source>
</reference>
<dbReference type="InterPro" id="IPR038732">
    <property type="entry name" value="HpyO/CreE_NAD-binding"/>
</dbReference>
<dbReference type="EMBL" id="BAAAZP010000044">
    <property type="protein sequence ID" value="GAA3660417.1"/>
    <property type="molecule type" value="Genomic_DNA"/>
</dbReference>
<comment type="caution">
    <text evidence="2">The sequence shown here is derived from an EMBL/GenBank/DDBJ whole genome shotgun (WGS) entry which is preliminary data.</text>
</comment>
<proteinExistence type="predicted"/>
<dbReference type="Gene3D" id="3.50.50.60">
    <property type="entry name" value="FAD/NAD(P)-binding domain"/>
    <property type="match status" value="1"/>
</dbReference>
<evidence type="ECO:0000313" key="2">
    <source>
        <dbReference type="EMBL" id="GAA3660417.1"/>
    </source>
</evidence>
<dbReference type="RefSeq" id="WP_344876248.1">
    <property type="nucleotide sequence ID" value="NZ_BAAAZP010000044.1"/>
</dbReference>
<dbReference type="SUPFAM" id="SSF51905">
    <property type="entry name" value="FAD/NAD(P)-binding domain"/>
    <property type="match status" value="1"/>
</dbReference>
<gene>
    <name evidence="2" type="ORF">GCM10022224_024740</name>
</gene>
<dbReference type="InterPro" id="IPR036188">
    <property type="entry name" value="FAD/NAD-bd_sf"/>
</dbReference>
<protein>
    <submittedName>
        <fullName evidence="2">FAD/NAD(P)-binding protein</fullName>
    </submittedName>
</protein>
<sequence>MAQPSVVVVGGGASGALTAIHVLRLARATGTAVAVTLLDQSGRHALGQAYATTDPHHLLNTRADRMSALDGEPDHLLRWARAAGLAATGSGYLPRAVYGRYLQETLAAAEDPPARTLHRVTAKAVALHGDHAVRLADGRRVDADAIVLALGNRGPAPVPGLAAHHRYVADPWAGGALSWINDGASVLVLGTGLTMVDVALTVTRAHPGTVVYALSRHALLPRPHLPRPCSPAPVALPDGPLRVADLLAATRRAVRENDGDWHGVVDGLRPHAQALWRRLGQEERRLFLRRVARYWEIHRHRIPPASAQAIADLRADGRLRLLRGSLVAAEPGADGLRVRADLDGTMTDLDVGWLVNATGPGSDVTTDPFVANLVSAGTARPDPLRLGLDAGPDGALLDASGRPSARLFALGPLLRGTLYETTAVPELRAQAAALAPRLVEVAASRATRAQPVA</sequence>
<organism evidence="2 3">
    <name type="scientific">Nonomuraea antimicrobica</name>
    <dbReference type="NCBI Taxonomy" id="561173"/>
    <lineage>
        <taxon>Bacteria</taxon>
        <taxon>Bacillati</taxon>
        <taxon>Actinomycetota</taxon>
        <taxon>Actinomycetes</taxon>
        <taxon>Streptosporangiales</taxon>
        <taxon>Streptosporangiaceae</taxon>
        <taxon>Nonomuraea</taxon>
    </lineage>
</organism>